<dbReference type="InterPro" id="IPR011991">
    <property type="entry name" value="ArsR-like_HTH"/>
</dbReference>
<keyword evidence="6" id="KW-1185">Reference proteome</keyword>
<gene>
    <name evidence="5" type="ORF">JOF42_003167</name>
</gene>
<dbReference type="Gene3D" id="1.10.10.10">
    <property type="entry name" value="Winged helix-like DNA-binding domain superfamily/Winged helix DNA-binding domain"/>
    <property type="match status" value="1"/>
</dbReference>
<dbReference type="CDD" id="cd00090">
    <property type="entry name" value="HTH_ARSR"/>
    <property type="match status" value="1"/>
</dbReference>
<dbReference type="InterPro" id="IPR019888">
    <property type="entry name" value="Tscrpt_reg_AsnC-like"/>
</dbReference>
<dbReference type="SUPFAM" id="SSF54909">
    <property type="entry name" value="Dimeric alpha+beta barrel"/>
    <property type="match status" value="1"/>
</dbReference>
<dbReference type="RefSeq" id="WP_210098720.1">
    <property type="nucleotide sequence ID" value="NZ_BAAAIO010000002.1"/>
</dbReference>
<dbReference type="InterPro" id="IPR036390">
    <property type="entry name" value="WH_DNA-bd_sf"/>
</dbReference>
<evidence type="ECO:0000256" key="2">
    <source>
        <dbReference type="ARBA" id="ARBA00023125"/>
    </source>
</evidence>
<comment type="caution">
    <text evidence="5">The sequence shown here is derived from an EMBL/GenBank/DDBJ whole genome shotgun (WGS) entry which is preliminary data.</text>
</comment>
<dbReference type="PANTHER" id="PTHR30154:SF54">
    <property type="entry name" value="POSSIBLE TRANSCRIPTIONAL REGULATORY PROTEIN (PROBABLY LRP_ASNC-FAMILY)"/>
    <property type="match status" value="1"/>
</dbReference>
<dbReference type="PROSITE" id="PS50956">
    <property type="entry name" value="HTH_ASNC_2"/>
    <property type="match status" value="1"/>
</dbReference>
<keyword evidence="1" id="KW-0805">Transcription regulation</keyword>
<dbReference type="Pfam" id="PF13412">
    <property type="entry name" value="HTH_24"/>
    <property type="match status" value="1"/>
</dbReference>
<dbReference type="PRINTS" id="PR00033">
    <property type="entry name" value="HTHASNC"/>
</dbReference>
<keyword evidence="2 5" id="KW-0238">DNA-binding</keyword>
<feature type="domain" description="HTH asnC-type" evidence="4">
    <location>
        <begin position="5"/>
        <end position="66"/>
    </location>
</feature>
<dbReference type="PANTHER" id="PTHR30154">
    <property type="entry name" value="LEUCINE-RESPONSIVE REGULATORY PROTEIN"/>
    <property type="match status" value="1"/>
</dbReference>
<proteinExistence type="predicted"/>
<dbReference type="Proteomes" id="UP000703720">
    <property type="component" value="Unassembled WGS sequence"/>
</dbReference>
<dbReference type="Gene3D" id="3.30.70.920">
    <property type="match status" value="1"/>
</dbReference>
<keyword evidence="3" id="KW-0804">Transcription</keyword>
<sequence>MTFTMTDADRRILRELSQDGRLSNKELAVRVGLAPSTCHGRVRMLEDAGVIRGYRAVVDAQAAGAAISALISVAVLNHARSQVTEIVPLLQGVPGVQQVFLLGGDRDIVVHVAMADVPSLREFIRAHIGSHPDLGQSQTQLIFEHAIGGAPA</sequence>
<dbReference type="SUPFAM" id="SSF46785">
    <property type="entry name" value="Winged helix' DNA-binding domain"/>
    <property type="match status" value="1"/>
</dbReference>
<evidence type="ECO:0000256" key="3">
    <source>
        <dbReference type="ARBA" id="ARBA00023163"/>
    </source>
</evidence>
<accession>A0ABS4WTY7</accession>
<organism evidence="5 6">
    <name type="scientific">Microbacterium phyllosphaerae</name>
    <dbReference type="NCBI Taxonomy" id="124798"/>
    <lineage>
        <taxon>Bacteria</taxon>
        <taxon>Bacillati</taxon>
        <taxon>Actinomycetota</taxon>
        <taxon>Actinomycetes</taxon>
        <taxon>Micrococcales</taxon>
        <taxon>Microbacteriaceae</taxon>
        <taxon>Microbacterium</taxon>
    </lineage>
</organism>
<dbReference type="EMBL" id="JAGIOA010000001">
    <property type="protein sequence ID" value="MBP2379672.1"/>
    <property type="molecule type" value="Genomic_DNA"/>
</dbReference>
<evidence type="ECO:0000313" key="6">
    <source>
        <dbReference type="Proteomes" id="UP000703720"/>
    </source>
</evidence>
<evidence type="ECO:0000313" key="5">
    <source>
        <dbReference type="EMBL" id="MBP2379672.1"/>
    </source>
</evidence>
<evidence type="ECO:0000259" key="4">
    <source>
        <dbReference type="PROSITE" id="PS50956"/>
    </source>
</evidence>
<dbReference type="InterPro" id="IPR019887">
    <property type="entry name" value="Tscrpt_reg_AsnC/Lrp_C"/>
</dbReference>
<dbReference type="InterPro" id="IPR000485">
    <property type="entry name" value="AsnC-type_HTH_dom"/>
</dbReference>
<dbReference type="InterPro" id="IPR011008">
    <property type="entry name" value="Dimeric_a/b-barrel"/>
</dbReference>
<dbReference type="Pfam" id="PF01037">
    <property type="entry name" value="AsnC_trans_reg"/>
    <property type="match status" value="1"/>
</dbReference>
<evidence type="ECO:0000256" key="1">
    <source>
        <dbReference type="ARBA" id="ARBA00023015"/>
    </source>
</evidence>
<name>A0ABS4WTY7_9MICO</name>
<reference evidence="5 6" key="1">
    <citation type="submission" date="2021-03" db="EMBL/GenBank/DDBJ databases">
        <title>Sequencing the genomes of 1000 actinobacteria strains.</title>
        <authorList>
            <person name="Klenk H.-P."/>
        </authorList>
    </citation>
    <scope>NUCLEOTIDE SEQUENCE [LARGE SCALE GENOMIC DNA]</scope>
    <source>
        <strain evidence="5 6">DSM 13468</strain>
    </source>
</reference>
<dbReference type="SMART" id="SM00344">
    <property type="entry name" value="HTH_ASNC"/>
    <property type="match status" value="1"/>
</dbReference>
<protein>
    <submittedName>
        <fullName evidence="5">DNA-binding Lrp family transcriptional regulator</fullName>
    </submittedName>
</protein>
<dbReference type="GO" id="GO:0003677">
    <property type="term" value="F:DNA binding"/>
    <property type="evidence" value="ECO:0007669"/>
    <property type="project" value="UniProtKB-KW"/>
</dbReference>
<dbReference type="InterPro" id="IPR036388">
    <property type="entry name" value="WH-like_DNA-bd_sf"/>
</dbReference>